<protein>
    <submittedName>
        <fullName evidence="1">Uncharacterized protein</fullName>
    </submittedName>
</protein>
<name>A0A1Z5HTI9_9FIRM</name>
<sequence>KSPRRCPVKFSSL</sequence>
<comment type="caution">
    <text evidence="1">The sequence shown here is derived from an EMBL/GenBank/DDBJ whole genome shotgun (WGS) entry which is preliminary data.</text>
</comment>
<evidence type="ECO:0000313" key="1">
    <source>
        <dbReference type="EMBL" id="GAW92580.1"/>
    </source>
</evidence>
<gene>
    <name evidence="1" type="ORF">KKC1_17310</name>
</gene>
<evidence type="ECO:0000313" key="2">
    <source>
        <dbReference type="Proteomes" id="UP000197032"/>
    </source>
</evidence>
<keyword evidence="2" id="KW-1185">Reference proteome</keyword>
<proteinExistence type="predicted"/>
<reference evidence="2" key="1">
    <citation type="journal article" date="2017" name="Appl. Environ. Microbiol.">
        <title>Genomic analysis of Calderihabitans maritimus KKC1, a thermophilic hydrogenogenic carboxydotrophic bacterium isolated from marine sediment.</title>
        <authorList>
            <person name="Omae K."/>
            <person name="Yoneda Y."/>
            <person name="Fukuyama Y."/>
            <person name="Yoshida T."/>
            <person name="Sako Y."/>
        </authorList>
    </citation>
    <scope>NUCLEOTIDE SEQUENCE [LARGE SCALE GENOMIC DNA]</scope>
    <source>
        <strain evidence="2">KKC1</strain>
    </source>
</reference>
<organism evidence="1 2">
    <name type="scientific">Calderihabitans maritimus</name>
    <dbReference type="NCBI Taxonomy" id="1246530"/>
    <lineage>
        <taxon>Bacteria</taxon>
        <taxon>Bacillati</taxon>
        <taxon>Bacillota</taxon>
        <taxon>Clostridia</taxon>
        <taxon>Neomoorellales</taxon>
        <taxon>Calderihabitantaceae</taxon>
        <taxon>Calderihabitans</taxon>
    </lineage>
</organism>
<feature type="non-terminal residue" evidence="1">
    <location>
        <position position="1"/>
    </location>
</feature>
<dbReference type="Proteomes" id="UP000197032">
    <property type="component" value="Unassembled WGS sequence"/>
</dbReference>
<dbReference type="EMBL" id="BDGJ01000087">
    <property type="protein sequence ID" value="GAW92580.1"/>
    <property type="molecule type" value="Genomic_DNA"/>
</dbReference>
<accession>A0A1Z5HTI9</accession>